<dbReference type="AlphaFoldDB" id="A0A232F5K3"/>
<sequence>MFRGEKWIHFSLQNFILIFNFYVYCTRLKMYNYLSHYQEQKRTFYALVGKNKMWNMG</sequence>
<keyword evidence="1" id="KW-1133">Transmembrane helix</keyword>
<comment type="caution">
    <text evidence="2">The sequence shown here is derived from an EMBL/GenBank/DDBJ whole genome shotgun (WGS) entry which is preliminary data.</text>
</comment>
<evidence type="ECO:0000256" key="1">
    <source>
        <dbReference type="SAM" id="Phobius"/>
    </source>
</evidence>
<protein>
    <submittedName>
        <fullName evidence="2">Uncharacterized protein</fullName>
    </submittedName>
</protein>
<dbReference type="Proteomes" id="UP000215335">
    <property type="component" value="Unassembled WGS sequence"/>
</dbReference>
<dbReference type="EMBL" id="NNAY01000955">
    <property type="protein sequence ID" value="OXU25743.1"/>
    <property type="molecule type" value="Genomic_DNA"/>
</dbReference>
<keyword evidence="1" id="KW-0472">Membrane</keyword>
<organism evidence="2 3">
    <name type="scientific">Trichomalopsis sarcophagae</name>
    <dbReference type="NCBI Taxonomy" id="543379"/>
    <lineage>
        <taxon>Eukaryota</taxon>
        <taxon>Metazoa</taxon>
        <taxon>Ecdysozoa</taxon>
        <taxon>Arthropoda</taxon>
        <taxon>Hexapoda</taxon>
        <taxon>Insecta</taxon>
        <taxon>Pterygota</taxon>
        <taxon>Neoptera</taxon>
        <taxon>Endopterygota</taxon>
        <taxon>Hymenoptera</taxon>
        <taxon>Apocrita</taxon>
        <taxon>Proctotrupomorpha</taxon>
        <taxon>Chalcidoidea</taxon>
        <taxon>Pteromalidae</taxon>
        <taxon>Pteromalinae</taxon>
        <taxon>Trichomalopsis</taxon>
    </lineage>
</organism>
<evidence type="ECO:0000313" key="2">
    <source>
        <dbReference type="EMBL" id="OXU25743.1"/>
    </source>
</evidence>
<proteinExistence type="predicted"/>
<gene>
    <name evidence="2" type="ORF">TSAR_004571</name>
</gene>
<accession>A0A232F5K3</accession>
<evidence type="ECO:0000313" key="3">
    <source>
        <dbReference type="Proteomes" id="UP000215335"/>
    </source>
</evidence>
<keyword evidence="1" id="KW-0812">Transmembrane</keyword>
<reference evidence="2 3" key="1">
    <citation type="journal article" date="2017" name="Curr. Biol.">
        <title>The Evolution of Venom by Co-option of Single-Copy Genes.</title>
        <authorList>
            <person name="Martinson E.O."/>
            <person name="Mrinalini"/>
            <person name="Kelkar Y.D."/>
            <person name="Chang C.H."/>
            <person name="Werren J.H."/>
        </authorList>
    </citation>
    <scope>NUCLEOTIDE SEQUENCE [LARGE SCALE GENOMIC DNA]</scope>
    <source>
        <strain evidence="2 3">Alberta</strain>
        <tissue evidence="2">Whole body</tissue>
    </source>
</reference>
<name>A0A232F5K3_9HYME</name>
<keyword evidence="3" id="KW-1185">Reference proteome</keyword>
<feature type="transmembrane region" description="Helical" evidence="1">
    <location>
        <begin position="6"/>
        <end position="25"/>
    </location>
</feature>